<keyword evidence="2" id="KW-0812">Transmembrane</keyword>
<keyword evidence="2" id="KW-1133">Transmembrane helix</keyword>
<dbReference type="OrthoDB" id="3557178at2759"/>
<feature type="region of interest" description="Disordered" evidence="1">
    <location>
        <begin position="314"/>
        <end position="400"/>
    </location>
</feature>
<reference evidence="4" key="1">
    <citation type="journal article" date="2020" name="Mol. Plant Microbe Interact.">
        <title>Genome Sequence of the Biocontrol Agent Coniothyrium minitans strain Conio (IMI 134523).</title>
        <authorList>
            <person name="Patel D."/>
            <person name="Shittu T.A."/>
            <person name="Baroncelli R."/>
            <person name="Muthumeenakshi S."/>
            <person name="Osborne T.H."/>
            <person name="Janganan T.K."/>
            <person name="Sreenivasaprasad S."/>
        </authorList>
    </citation>
    <scope>NUCLEOTIDE SEQUENCE</scope>
    <source>
        <strain evidence="4">Conio</strain>
    </source>
</reference>
<dbReference type="Proteomes" id="UP000756921">
    <property type="component" value="Unassembled WGS sequence"/>
</dbReference>
<evidence type="ECO:0000313" key="5">
    <source>
        <dbReference type="Proteomes" id="UP000756921"/>
    </source>
</evidence>
<keyword evidence="3" id="KW-0732">Signal</keyword>
<feature type="compositionally biased region" description="Low complexity" evidence="1">
    <location>
        <begin position="337"/>
        <end position="357"/>
    </location>
</feature>
<evidence type="ECO:0000256" key="1">
    <source>
        <dbReference type="SAM" id="MobiDB-lite"/>
    </source>
</evidence>
<feature type="signal peptide" evidence="3">
    <location>
        <begin position="1"/>
        <end position="18"/>
    </location>
</feature>
<feature type="chain" id="PRO_5040238295" evidence="3">
    <location>
        <begin position="19"/>
        <end position="400"/>
    </location>
</feature>
<feature type="compositionally biased region" description="Gly residues" evidence="1">
    <location>
        <begin position="372"/>
        <end position="384"/>
    </location>
</feature>
<comment type="caution">
    <text evidence="4">The sequence shown here is derived from an EMBL/GenBank/DDBJ whole genome shotgun (WGS) entry which is preliminary data.</text>
</comment>
<dbReference type="AlphaFoldDB" id="A0A9P6KPJ0"/>
<sequence>MLGRVFASSVLFACFSLAELLTATREASNPTITTAPNIPIELLRKQAVGDRFIGWISIDGEWASRSCEVGGTYFQSDEIWKCCPTTLDGCNAPIGCAAGRLIYSIYTSSSHSYTTIACTEAYDDPDATSWSVCNTGLMYENTADFDPVTNIFCGASASRFTYYRVRPSESTSSSSGKSLLYHPSYETLTYHLSEFSTPASTSADPTNTSLSQADSATSTPSSTPLPQPTETKSKAWIAGAVVGPILGLALVGFLAWFFLVRRKKKTTSPPPPMQQQQHNVPPSPYPGSPAQSPAPYYDAQKPSAVAVPMGVASHQSWAAPPPHSPTSQGAVSPHVPPQDLYEQQWQQDQGQQVYPGPGQNPPPQNVQAYAVGGEGKPVGVGGYGERPFSAELDGGQQGVR</sequence>
<gene>
    <name evidence="4" type="ORF">PMIN01_07641</name>
</gene>
<evidence type="ECO:0000313" key="4">
    <source>
        <dbReference type="EMBL" id="KAF9734738.1"/>
    </source>
</evidence>
<dbReference type="EMBL" id="WJXW01000007">
    <property type="protein sequence ID" value="KAF9734738.1"/>
    <property type="molecule type" value="Genomic_DNA"/>
</dbReference>
<proteinExistence type="predicted"/>
<feature type="region of interest" description="Disordered" evidence="1">
    <location>
        <begin position="265"/>
        <end position="297"/>
    </location>
</feature>
<keyword evidence="2" id="KW-0472">Membrane</keyword>
<feature type="compositionally biased region" description="Polar residues" evidence="1">
    <location>
        <begin position="199"/>
        <end position="214"/>
    </location>
</feature>
<name>A0A9P6KPJ0_9PLEO</name>
<keyword evidence="5" id="KW-1185">Reference proteome</keyword>
<feature type="compositionally biased region" description="Low complexity" evidence="1">
    <location>
        <begin position="215"/>
        <end position="224"/>
    </location>
</feature>
<feature type="transmembrane region" description="Helical" evidence="2">
    <location>
        <begin position="235"/>
        <end position="259"/>
    </location>
</feature>
<evidence type="ECO:0000256" key="2">
    <source>
        <dbReference type="SAM" id="Phobius"/>
    </source>
</evidence>
<accession>A0A9P6KPJ0</accession>
<protein>
    <submittedName>
        <fullName evidence="4">Uncharacterized protein</fullName>
    </submittedName>
</protein>
<feature type="region of interest" description="Disordered" evidence="1">
    <location>
        <begin position="199"/>
        <end position="230"/>
    </location>
</feature>
<organism evidence="4 5">
    <name type="scientific">Paraphaeosphaeria minitans</name>
    <dbReference type="NCBI Taxonomy" id="565426"/>
    <lineage>
        <taxon>Eukaryota</taxon>
        <taxon>Fungi</taxon>
        <taxon>Dikarya</taxon>
        <taxon>Ascomycota</taxon>
        <taxon>Pezizomycotina</taxon>
        <taxon>Dothideomycetes</taxon>
        <taxon>Pleosporomycetidae</taxon>
        <taxon>Pleosporales</taxon>
        <taxon>Massarineae</taxon>
        <taxon>Didymosphaeriaceae</taxon>
        <taxon>Paraphaeosphaeria</taxon>
    </lineage>
</organism>
<evidence type="ECO:0000256" key="3">
    <source>
        <dbReference type="SAM" id="SignalP"/>
    </source>
</evidence>